<gene>
    <name evidence="2" type="ORF">TCDM_09880</name>
</gene>
<dbReference type="EMBL" id="AYLP01000183">
    <property type="protein sequence ID" value="ESS62450.1"/>
    <property type="molecule type" value="Genomic_DNA"/>
</dbReference>
<dbReference type="Proteomes" id="UP000017861">
    <property type="component" value="Unassembled WGS sequence"/>
</dbReference>
<dbReference type="VEuPathDB" id="TriTrypDB:TCDM_09880"/>
<feature type="transmembrane region" description="Helical" evidence="1">
    <location>
        <begin position="21"/>
        <end position="39"/>
    </location>
</feature>
<dbReference type="AlphaFoldDB" id="V5ANZ2"/>
<accession>V5ANZ2</accession>
<organism evidence="2 3">
    <name type="scientific">Trypanosoma cruzi Dm28c</name>
    <dbReference type="NCBI Taxonomy" id="1416333"/>
    <lineage>
        <taxon>Eukaryota</taxon>
        <taxon>Discoba</taxon>
        <taxon>Euglenozoa</taxon>
        <taxon>Kinetoplastea</taxon>
        <taxon>Metakinetoplastina</taxon>
        <taxon>Trypanosomatida</taxon>
        <taxon>Trypanosomatidae</taxon>
        <taxon>Trypanosoma</taxon>
        <taxon>Schizotrypanum</taxon>
    </lineage>
</organism>
<evidence type="ECO:0000313" key="2">
    <source>
        <dbReference type="EMBL" id="ESS62450.1"/>
    </source>
</evidence>
<keyword evidence="1" id="KW-0472">Membrane</keyword>
<name>V5ANZ2_TRYCR</name>
<reference evidence="2 3" key="1">
    <citation type="journal article" date="2014" name="Genome Announc.">
        <title>Trypanosoma cruzi Clone Dm28c Draft Genome Sequence.</title>
        <authorList>
            <person name="Grisard E.C."/>
            <person name="Teixeira S.M."/>
            <person name="de Almeida L.G."/>
            <person name="Stoco P.H."/>
            <person name="Gerber A.L."/>
            <person name="Talavera-Lopez C."/>
            <person name="Lima O.C."/>
            <person name="Andersson B."/>
            <person name="de Vasconcelos A.T."/>
        </authorList>
    </citation>
    <scope>NUCLEOTIDE SEQUENCE [LARGE SCALE GENOMIC DNA]</scope>
    <source>
        <strain evidence="2 3">Dm28c</strain>
    </source>
</reference>
<feature type="transmembrane region" description="Helical" evidence="1">
    <location>
        <begin position="45"/>
        <end position="70"/>
    </location>
</feature>
<evidence type="ECO:0000256" key="1">
    <source>
        <dbReference type="SAM" id="Phobius"/>
    </source>
</evidence>
<sequence>MYIVEIKGFTGSNRARSHDVPLGYLSLIFFFSFLFLIYVDDEAVYFFSVWFYPFFFFLLITGVLLFVFLFSF</sequence>
<proteinExistence type="predicted"/>
<evidence type="ECO:0000313" key="3">
    <source>
        <dbReference type="Proteomes" id="UP000017861"/>
    </source>
</evidence>
<keyword evidence="1" id="KW-0812">Transmembrane</keyword>
<comment type="caution">
    <text evidence="2">The sequence shown here is derived from an EMBL/GenBank/DDBJ whole genome shotgun (WGS) entry which is preliminary data.</text>
</comment>
<protein>
    <submittedName>
        <fullName evidence="2">Putative TPR-repeat protein</fullName>
    </submittedName>
</protein>
<keyword evidence="1" id="KW-1133">Transmembrane helix</keyword>